<dbReference type="PRINTS" id="PR00837">
    <property type="entry name" value="V5TPXLIKE"/>
</dbReference>
<keyword evidence="4" id="KW-1185">Reference proteome</keyword>
<feature type="domain" description="SCP" evidence="2">
    <location>
        <begin position="27"/>
        <end position="172"/>
    </location>
</feature>
<evidence type="ECO:0000313" key="4">
    <source>
        <dbReference type="Proteomes" id="UP000308267"/>
    </source>
</evidence>
<organism evidence="3 4">
    <name type="scientific">Opisthorchis felineus</name>
    <dbReference type="NCBI Taxonomy" id="147828"/>
    <lineage>
        <taxon>Eukaryota</taxon>
        <taxon>Metazoa</taxon>
        <taxon>Spiralia</taxon>
        <taxon>Lophotrochozoa</taxon>
        <taxon>Platyhelminthes</taxon>
        <taxon>Trematoda</taxon>
        <taxon>Digenea</taxon>
        <taxon>Opisthorchiida</taxon>
        <taxon>Opisthorchiata</taxon>
        <taxon>Opisthorchiidae</taxon>
        <taxon>Opisthorchis</taxon>
    </lineage>
</organism>
<dbReference type="STRING" id="147828.A0A4S2KPB2"/>
<evidence type="ECO:0000256" key="1">
    <source>
        <dbReference type="SAM" id="SignalP"/>
    </source>
</evidence>
<dbReference type="PROSITE" id="PS01009">
    <property type="entry name" value="CRISP_1"/>
    <property type="match status" value="1"/>
</dbReference>
<dbReference type="Pfam" id="PF00188">
    <property type="entry name" value="CAP"/>
    <property type="match status" value="1"/>
</dbReference>
<dbReference type="InterPro" id="IPR001283">
    <property type="entry name" value="CRISP-related"/>
</dbReference>
<dbReference type="PANTHER" id="PTHR10334">
    <property type="entry name" value="CYSTEINE-RICH SECRETORY PROTEIN-RELATED"/>
    <property type="match status" value="1"/>
</dbReference>
<dbReference type="AlphaFoldDB" id="A0A4S2KPB2"/>
<protein>
    <recommendedName>
        <fullName evidence="2">SCP domain-containing protein</fullName>
    </recommendedName>
</protein>
<feature type="signal peptide" evidence="1">
    <location>
        <begin position="1"/>
        <end position="24"/>
    </location>
</feature>
<proteinExistence type="predicted"/>
<accession>A0A4S2KPB2</accession>
<dbReference type="GO" id="GO:0005576">
    <property type="term" value="C:extracellular region"/>
    <property type="evidence" value="ECO:0007669"/>
    <property type="project" value="InterPro"/>
</dbReference>
<dbReference type="InterPro" id="IPR035940">
    <property type="entry name" value="CAP_sf"/>
</dbReference>
<gene>
    <name evidence="3" type="ORF">CRM22_010730</name>
</gene>
<keyword evidence="1" id="KW-0732">Signal</keyword>
<dbReference type="SUPFAM" id="SSF55797">
    <property type="entry name" value="PR-1-like"/>
    <property type="match status" value="1"/>
</dbReference>
<dbReference type="EMBL" id="SJOL01010342">
    <property type="protein sequence ID" value="TGZ51653.1"/>
    <property type="molecule type" value="Genomic_DNA"/>
</dbReference>
<sequence length="183" mass="20893">MSFVPSLPVISLTFTICFICGCRPQNLDPTTFLNSHNQYRVMLREGRVPGQPAAKSIQNLTWSSQLEDDAKAWAMKCQFQHATAGENLAMSTRSNRDPVKMWFNEHRRYKFGPVSMENVAGTGHYTQVIWENTKELGCYRHLCDKVALSDGRTIKNAYYTVCRYLPPGNFLGQEPYVRADETD</sequence>
<dbReference type="InterPro" id="IPR018244">
    <property type="entry name" value="Allrgn_V5/Tpx1_CS"/>
</dbReference>
<feature type="chain" id="PRO_5020381896" description="SCP domain-containing protein" evidence="1">
    <location>
        <begin position="25"/>
        <end position="183"/>
    </location>
</feature>
<comment type="caution">
    <text evidence="3">The sequence shown here is derived from an EMBL/GenBank/DDBJ whole genome shotgun (WGS) entry which is preliminary data.</text>
</comment>
<reference evidence="3 4" key="1">
    <citation type="journal article" date="2019" name="BMC Genomics">
        <title>New insights from Opisthorchis felineus genome: update on genomics of the epidemiologically important liver flukes.</title>
        <authorList>
            <person name="Ershov N.I."/>
            <person name="Mordvinov V.A."/>
            <person name="Prokhortchouk E.B."/>
            <person name="Pakharukova M.Y."/>
            <person name="Gunbin K.V."/>
            <person name="Ustyantsev K."/>
            <person name="Genaev M.A."/>
            <person name="Blinov A.G."/>
            <person name="Mazur A."/>
            <person name="Boulygina E."/>
            <person name="Tsygankova S."/>
            <person name="Khrameeva E."/>
            <person name="Chekanov N."/>
            <person name="Fan G."/>
            <person name="Xiao A."/>
            <person name="Zhang H."/>
            <person name="Xu X."/>
            <person name="Yang H."/>
            <person name="Solovyev V."/>
            <person name="Lee S.M."/>
            <person name="Liu X."/>
            <person name="Afonnikov D.A."/>
            <person name="Skryabin K.G."/>
        </authorList>
    </citation>
    <scope>NUCLEOTIDE SEQUENCE [LARGE SCALE GENOMIC DNA]</scope>
    <source>
        <strain evidence="3">AK-0245</strain>
        <tissue evidence="3">Whole organism</tissue>
    </source>
</reference>
<dbReference type="OrthoDB" id="674273at2759"/>
<dbReference type="SMART" id="SM00198">
    <property type="entry name" value="SCP"/>
    <property type="match status" value="1"/>
</dbReference>
<evidence type="ECO:0000259" key="2">
    <source>
        <dbReference type="SMART" id="SM00198"/>
    </source>
</evidence>
<dbReference type="CDD" id="cd05380">
    <property type="entry name" value="CAP_euk"/>
    <property type="match status" value="1"/>
</dbReference>
<dbReference type="Gene3D" id="3.40.33.10">
    <property type="entry name" value="CAP"/>
    <property type="match status" value="1"/>
</dbReference>
<dbReference type="Proteomes" id="UP000308267">
    <property type="component" value="Unassembled WGS sequence"/>
</dbReference>
<evidence type="ECO:0000313" key="3">
    <source>
        <dbReference type="EMBL" id="TGZ51653.1"/>
    </source>
</evidence>
<dbReference type="InterPro" id="IPR014044">
    <property type="entry name" value="CAP_dom"/>
</dbReference>
<name>A0A4S2KPB2_OPIFE</name>